<dbReference type="EMBL" id="BRXR01000001">
    <property type="protein sequence ID" value="GLC32036.1"/>
    <property type="molecule type" value="Genomic_DNA"/>
</dbReference>
<evidence type="ECO:0000259" key="1">
    <source>
        <dbReference type="Pfam" id="PF12671"/>
    </source>
</evidence>
<gene>
    <name evidence="2" type="ORF">bsdE14_34460</name>
</gene>
<protein>
    <recommendedName>
        <fullName evidence="1">Putative amidase domain-containing protein</fullName>
    </recommendedName>
</protein>
<dbReference type="Pfam" id="PF12671">
    <property type="entry name" value="Amidase_6"/>
    <property type="match status" value="1"/>
</dbReference>
<keyword evidence="3" id="KW-1185">Reference proteome</keyword>
<dbReference type="Proteomes" id="UP001208567">
    <property type="component" value="Unassembled WGS sequence"/>
</dbReference>
<evidence type="ECO:0000313" key="2">
    <source>
        <dbReference type="EMBL" id="GLC32036.1"/>
    </source>
</evidence>
<accession>A0ABQ5NA03</accession>
<dbReference type="PANTHER" id="PTHR40032:SF1">
    <property type="entry name" value="EXPORTED PROTEIN"/>
    <property type="match status" value="1"/>
</dbReference>
<evidence type="ECO:0000313" key="3">
    <source>
        <dbReference type="Proteomes" id="UP001208567"/>
    </source>
</evidence>
<feature type="domain" description="Putative amidase" evidence="1">
    <location>
        <begin position="18"/>
        <end position="169"/>
    </location>
</feature>
<name>A0ABQ5NA03_9CLOT</name>
<proteinExistence type="predicted"/>
<dbReference type="InterPro" id="IPR024301">
    <property type="entry name" value="Amidase_6"/>
</dbReference>
<comment type="caution">
    <text evidence="2">The sequence shown here is derived from an EMBL/GenBank/DDBJ whole genome shotgun (WGS) entry which is preliminary data.</text>
</comment>
<sequence length="183" mass="21013">MNSASTSFYYNGYRQNAYNRQAAVQYALTYALKPNPTYRYFPLVNDTSGDCANFVSQCLYAGGAPMIFSGSSQWFYNKNNTANTKDDTWSISWSVAHSLYWYLKINAEKNNKAVKGFEVQNTSGLNLGDLIFYEDYKGIIFHSAIITSFNKIPLVSHHSYEALNIPYFRPYSYKKTHFLKIVI</sequence>
<dbReference type="RefSeq" id="WP_264851347.1">
    <property type="nucleotide sequence ID" value="NZ_BRXR01000001.1"/>
</dbReference>
<organism evidence="2 3">
    <name type="scientific">Clostridium omnivorum</name>
    <dbReference type="NCBI Taxonomy" id="1604902"/>
    <lineage>
        <taxon>Bacteria</taxon>
        <taxon>Bacillati</taxon>
        <taxon>Bacillota</taxon>
        <taxon>Clostridia</taxon>
        <taxon>Eubacteriales</taxon>
        <taxon>Clostridiaceae</taxon>
        <taxon>Clostridium</taxon>
    </lineage>
</organism>
<reference evidence="2 3" key="1">
    <citation type="journal article" date="2024" name="Int. J. Syst. Evol. Microbiol.">
        <title>Clostridium omnivorum sp. nov., isolated from anoxic soil under the treatment of reductive soil disinfestation.</title>
        <authorList>
            <person name="Ueki A."/>
            <person name="Tonouchi A."/>
            <person name="Kaku N."/>
            <person name="Honma S."/>
            <person name="Ueki K."/>
        </authorList>
    </citation>
    <scope>NUCLEOTIDE SEQUENCE [LARGE SCALE GENOMIC DNA]</scope>
    <source>
        <strain evidence="2 3">E14</strain>
    </source>
</reference>
<dbReference type="PANTHER" id="PTHR40032">
    <property type="entry name" value="EXPORTED PROTEIN-RELATED"/>
    <property type="match status" value="1"/>
</dbReference>